<evidence type="ECO:0000259" key="2">
    <source>
        <dbReference type="Pfam" id="PF13592"/>
    </source>
</evidence>
<dbReference type="Pfam" id="PF13518">
    <property type="entry name" value="HTH_28"/>
    <property type="match status" value="1"/>
</dbReference>
<proteinExistence type="predicted"/>
<evidence type="ECO:0000259" key="1">
    <source>
        <dbReference type="Pfam" id="PF13518"/>
    </source>
</evidence>
<feature type="domain" description="Insertion element IS150 protein InsJ-like helix-turn-helix" evidence="1">
    <location>
        <begin position="25"/>
        <end position="76"/>
    </location>
</feature>
<organism evidence="3">
    <name type="scientific">Candidatus Methanophagaceae archaeon ANME-1 ERB6</name>
    <dbReference type="NCBI Taxonomy" id="2759912"/>
    <lineage>
        <taxon>Archaea</taxon>
        <taxon>Methanobacteriati</taxon>
        <taxon>Methanobacteriota</taxon>
        <taxon>Stenosarchaea group</taxon>
        <taxon>Methanomicrobia</taxon>
        <taxon>Candidatus Methanophagales</taxon>
        <taxon>Candidatus Methanophagaceae</taxon>
    </lineage>
</organism>
<dbReference type="SUPFAM" id="SSF46689">
    <property type="entry name" value="Homeodomain-like"/>
    <property type="match status" value="1"/>
</dbReference>
<dbReference type="InterPro" id="IPR025959">
    <property type="entry name" value="Winged_HTH_dom"/>
</dbReference>
<sequence>MELEDVDLKELEKRYKRERDGKIKERLHYLLLLKEGYRDRDIEKICHTSKSKVSFWHCRFKAEGFEGLRDKKGRGKKPKLSEADLKELDSILEAPYQMENGYMRGWQTKDVHALIKSKFGFSYGSRHVRRIISNLGFVRLIPRPRHKRRNQEDVDVFKEHFKKNSKAWTKTR</sequence>
<dbReference type="AlphaFoldDB" id="A0A7G9YT04"/>
<dbReference type="InterPro" id="IPR009057">
    <property type="entry name" value="Homeodomain-like_sf"/>
</dbReference>
<feature type="domain" description="Winged helix-turn helix" evidence="2">
    <location>
        <begin position="106"/>
        <end position="160"/>
    </location>
</feature>
<gene>
    <name evidence="3" type="ORF">OLNPMGDC_00029</name>
</gene>
<name>A0A7G9YT04_9EURY</name>
<dbReference type="Pfam" id="PF13592">
    <property type="entry name" value="HTH_33"/>
    <property type="match status" value="1"/>
</dbReference>
<accession>A0A7G9YT04</accession>
<evidence type="ECO:0000313" key="3">
    <source>
        <dbReference type="EMBL" id="QNO51138.1"/>
    </source>
</evidence>
<dbReference type="EMBL" id="MT631461">
    <property type="protein sequence ID" value="QNO51138.1"/>
    <property type="molecule type" value="Genomic_DNA"/>
</dbReference>
<reference evidence="3" key="1">
    <citation type="submission" date="2020-06" db="EMBL/GenBank/DDBJ databases">
        <title>Unique genomic features of the anaerobic methanotrophic archaea.</title>
        <authorList>
            <person name="Chadwick G.L."/>
            <person name="Skennerton C.T."/>
            <person name="Laso-Perez R."/>
            <person name="Leu A.O."/>
            <person name="Speth D.R."/>
            <person name="Yu H."/>
            <person name="Morgan-Lang C."/>
            <person name="Hatzenpichler R."/>
            <person name="Goudeau D."/>
            <person name="Malmstrom R."/>
            <person name="Brazelton W.J."/>
            <person name="Woyke T."/>
            <person name="Hallam S.J."/>
            <person name="Tyson G.W."/>
            <person name="Wegener G."/>
            <person name="Boetius A."/>
            <person name="Orphan V."/>
        </authorList>
    </citation>
    <scope>NUCLEOTIDE SEQUENCE</scope>
</reference>
<protein>
    <submittedName>
        <fullName evidence="3">Uncharacterized protein</fullName>
    </submittedName>
</protein>
<dbReference type="InterPro" id="IPR055247">
    <property type="entry name" value="InsJ-like_HTH"/>
</dbReference>